<name>W0AHS2_9SPHN</name>
<dbReference type="PATRIC" id="fig|1123269.5.peg.3811"/>
<organism evidence="2 3">
    <name type="scientific">Sphingomonas sanxanigenens DSM 19645 = NX02</name>
    <dbReference type="NCBI Taxonomy" id="1123269"/>
    <lineage>
        <taxon>Bacteria</taxon>
        <taxon>Pseudomonadati</taxon>
        <taxon>Pseudomonadota</taxon>
        <taxon>Alphaproteobacteria</taxon>
        <taxon>Sphingomonadales</taxon>
        <taxon>Sphingomonadaceae</taxon>
        <taxon>Sphingomonas</taxon>
    </lineage>
</organism>
<accession>W0AHS2</accession>
<dbReference type="STRING" id="1123269.NX02_19475"/>
<protein>
    <submittedName>
        <fullName evidence="2">Uncharacterized protein</fullName>
    </submittedName>
</protein>
<dbReference type="HOGENOM" id="CLU_098288_0_0_5"/>
<dbReference type="EMBL" id="CP006644">
    <property type="protein sequence ID" value="AHE57449.1"/>
    <property type="molecule type" value="Genomic_DNA"/>
</dbReference>
<sequence>MDQGYTFRISDSYTPSTIPMDRLAQYISALARLLGESGSVHLGPITEGSVKVRAMIDEPAQPKVQERVRGVRIGAPAVDALKAYNDLDEMLREDNASGTLADGDDEVPHSAIIIEFPGKNRPKPVTYGPFKQRGSLDGVVYRIGGADDTKHVAIKDGDRDYSRLEADEATAVRLSRHLFRETVRLHGEGTWLRHGNGTWELKKFKIRDFDVLSDEPLDDVIARLRAVGGFPGEDIVQRLLEDRAEGDAH</sequence>
<dbReference type="KEGG" id="ssan:NX02_29425"/>
<evidence type="ECO:0000313" key="3">
    <source>
        <dbReference type="Proteomes" id="UP000018851"/>
    </source>
</evidence>
<evidence type="ECO:0000313" key="2">
    <source>
        <dbReference type="EMBL" id="AHE57449.1"/>
    </source>
</evidence>
<dbReference type="eggNOG" id="ENOG5032S4K">
    <property type="taxonomic scope" value="Bacteria"/>
</dbReference>
<reference evidence="2 3" key="1">
    <citation type="submission" date="2013-07" db="EMBL/GenBank/DDBJ databases">
        <title>Completed genome of Sphingomonas sanxanigenens NX02.</title>
        <authorList>
            <person name="Ma T."/>
            <person name="Huang H."/>
            <person name="Wu M."/>
            <person name="Li X."/>
            <person name="Li G."/>
        </authorList>
    </citation>
    <scope>NUCLEOTIDE SEQUENCE [LARGE SCALE GENOMIC DNA]</scope>
    <source>
        <strain evidence="2 3">NX02</strain>
    </source>
</reference>
<dbReference type="AlphaFoldDB" id="W0AHS2"/>
<evidence type="ECO:0000313" key="1">
    <source>
        <dbReference type="EMBL" id="AHE55555.1"/>
    </source>
</evidence>
<dbReference type="KEGG" id="ssan:NX02_19475"/>
<gene>
    <name evidence="1" type="ORF">NX02_19475</name>
    <name evidence="2" type="ORF">NX02_29425</name>
</gene>
<dbReference type="Proteomes" id="UP000018851">
    <property type="component" value="Chromosome"/>
</dbReference>
<proteinExistence type="predicted"/>
<dbReference type="OrthoDB" id="5947241at2"/>
<keyword evidence="3" id="KW-1185">Reference proteome</keyword>
<dbReference type="EMBL" id="CP006644">
    <property type="protein sequence ID" value="AHE55555.1"/>
    <property type="molecule type" value="Genomic_DNA"/>
</dbReference>
<dbReference type="RefSeq" id="WP_025293721.1">
    <property type="nucleotide sequence ID" value="NZ_CP006644.1"/>
</dbReference>